<comment type="caution">
    <text evidence="1">The sequence shown here is derived from an EMBL/GenBank/DDBJ whole genome shotgun (WGS) entry which is preliminary data.</text>
</comment>
<proteinExistence type="predicted"/>
<protein>
    <submittedName>
        <fullName evidence="1">Uncharacterized protein</fullName>
    </submittedName>
</protein>
<organism evidence="1 2">
    <name type="scientific">Actinophytocola oryzae</name>
    <dbReference type="NCBI Taxonomy" id="502181"/>
    <lineage>
        <taxon>Bacteria</taxon>
        <taxon>Bacillati</taxon>
        <taxon>Actinomycetota</taxon>
        <taxon>Actinomycetes</taxon>
        <taxon>Pseudonocardiales</taxon>
        <taxon>Pseudonocardiaceae</taxon>
    </lineage>
</organism>
<gene>
    <name evidence="1" type="ORF">CLV71_102453</name>
</gene>
<accession>A0A4R7W1G4</accession>
<reference evidence="1 2" key="1">
    <citation type="submission" date="2019-03" db="EMBL/GenBank/DDBJ databases">
        <title>Genomic Encyclopedia of Archaeal and Bacterial Type Strains, Phase II (KMG-II): from individual species to whole genera.</title>
        <authorList>
            <person name="Goeker M."/>
        </authorList>
    </citation>
    <scope>NUCLEOTIDE SEQUENCE [LARGE SCALE GENOMIC DNA]</scope>
    <source>
        <strain evidence="1 2">DSM 45499</strain>
    </source>
</reference>
<dbReference type="AlphaFoldDB" id="A0A4R7W1G4"/>
<evidence type="ECO:0000313" key="2">
    <source>
        <dbReference type="Proteomes" id="UP000294927"/>
    </source>
</evidence>
<evidence type="ECO:0000313" key="1">
    <source>
        <dbReference type="EMBL" id="TDV56386.1"/>
    </source>
</evidence>
<keyword evidence="2" id="KW-1185">Reference proteome</keyword>
<dbReference type="EMBL" id="SOCP01000002">
    <property type="protein sequence ID" value="TDV56386.1"/>
    <property type="molecule type" value="Genomic_DNA"/>
</dbReference>
<name>A0A4R7W1G4_9PSEU</name>
<sequence length="197" mass="21035">MPDGGEPVHEVLPWWQRRMPGAPVTEPWDFSAAALVNPLLPAKLRRLPGLLDRFGAVRLAPSTIGIDNARAVPWTQVTEVHTRPVGEIAAALTEDLAGQIARLVPIPGAGFATRAVTSRIVDAVSDLVTGMLRTALREHREHAQVPWRIGCRGRWKSTVLSPGLVSSAVLCLPPVATSVIATASQHGIAITAPQGRL</sequence>
<dbReference type="Proteomes" id="UP000294927">
    <property type="component" value="Unassembled WGS sequence"/>
</dbReference>